<dbReference type="InterPro" id="IPR050624">
    <property type="entry name" value="HTH-type_Tx_Regulator"/>
</dbReference>
<dbReference type="PROSITE" id="PS50977">
    <property type="entry name" value="HTH_TETR_2"/>
    <property type="match status" value="1"/>
</dbReference>
<evidence type="ECO:0000256" key="1">
    <source>
        <dbReference type="ARBA" id="ARBA00023125"/>
    </source>
</evidence>
<reference evidence="5" key="1">
    <citation type="journal article" date="2023" name="Int. J. Syst. Evol. Microbiol.">
        <title>Claveliimonas bilis gen. nov., sp. nov., deoxycholic acid-producing bacteria isolated from human faeces, and reclassification of Sellimonas monacensis Zenner et al. 2021 as Claveliimonas monacensis comb. nov.</title>
        <authorList>
            <person name="Hisatomi A."/>
            <person name="Kastawa N.W.E.P.G."/>
            <person name="Song I."/>
            <person name="Ohkuma M."/>
            <person name="Fukiya S."/>
            <person name="Sakamoto M."/>
        </authorList>
    </citation>
    <scope>NUCLEOTIDE SEQUENCE [LARGE SCALE GENOMIC DNA]</scope>
    <source>
        <strain evidence="5">12BBH14</strain>
    </source>
</reference>
<evidence type="ECO:0000259" key="3">
    <source>
        <dbReference type="PROSITE" id="PS50977"/>
    </source>
</evidence>
<dbReference type="Gene3D" id="1.10.357.10">
    <property type="entry name" value="Tetracycline Repressor, domain 2"/>
    <property type="match status" value="1"/>
</dbReference>
<feature type="DNA-binding region" description="H-T-H motif" evidence="2">
    <location>
        <begin position="41"/>
        <end position="60"/>
    </location>
</feature>
<dbReference type="InterPro" id="IPR009057">
    <property type="entry name" value="Homeodomain-like_sf"/>
</dbReference>
<feature type="domain" description="HTH tetR-type" evidence="3">
    <location>
        <begin position="18"/>
        <end position="78"/>
    </location>
</feature>
<keyword evidence="5" id="KW-1185">Reference proteome</keyword>
<dbReference type="PANTHER" id="PTHR43479">
    <property type="entry name" value="ACREF/ENVCD OPERON REPRESSOR-RELATED"/>
    <property type="match status" value="1"/>
</dbReference>
<dbReference type="PANTHER" id="PTHR43479:SF11">
    <property type="entry name" value="ACREF_ENVCD OPERON REPRESSOR-RELATED"/>
    <property type="match status" value="1"/>
</dbReference>
<dbReference type="EMBL" id="AP027742">
    <property type="protein sequence ID" value="BDZ76568.1"/>
    <property type="molecule type" value="Genomic_DNA"/>
</dbReference>
<keyword evidence="1 2" id="KW-0238">DNA-binding</keyword>
<accession>A0ABN6YTS0</accession>
<dbReference type="InterPro" id="IPR036271">
    <property type="entry name" value="Tet_transcr_reg_TetR-rel_C_sf"/>
</dbReference>
<dbReference type="SUPFAM" id="SSF48498">
    <property type="entry name" value="Tetracyclin repressor-like, C-terminal domain"/>
    <property type="match status" value="1"/>
</dbReference>
<dbReference type="InterPro" id="IPR001647">
    <property type="entry name" value="HTH_TetR"/>
</dbReference>
<proteinExistence type="predicted"/>
<protein>
    <recommendedName>
        <fullName evidence="3">HTH tetR-type domain-containing protein</fullName>
    </recommendedName>
</protein>
<gene>
    <name evidence="4" type="ORF">Lac1_07510</name>
</gene>
<dbReference type="Pfam" id="PF00440">
    <property type="entry name" value="TetR_N"/>
    <property type="match status" value="1"/>
</dbReference>
<dbReference type="SUPFAM" id="SSF46689">
    <property type="entry name" value="Homeodomain-like"/>
    <property type="match status" value="1"/>
</dbReference>
<dbReference type="Proteomes" id="UP001305815">
    <property type="component" value="Chromosome"/>
</dbReference>
<evidence type="ECO:0000313" key="5">
    <source>
        <dbReference type="Proteomes" id="UP001305815"/>
    </source>
</evidence>
<dbReference type="PRINTS" id="PR00455">
    <property type="entry name" value="HTHTETR"/>
</dbReference>
<evidence type="ECO:0000313" key="4">
    <source>
        <dbReference type="EMBL" id="BDZ76568.1"/>
    </source>
</evidence>
<sequence>MYSAVMLKGMKKVAKKRQSTKSRIVKAAWNLFYKNGYDNTTVEEIINASKTSKGTFYHYFKGKEALLNTLSNLFDQKYEELSNVIDPDLSAYDKLLFLNHELFYMIETSVDIHLLAYLYSSQLITKDKKSLSDKKRFYFRWVTEIIQEGLDNKEFAPNSTAEELMNIYAMYERALLYDWSLFKGKFSLTKYSDRLLPHVLDNFKTGI</sequence>
<organism evidence="4 5">
    <name type="scientific">Claveliimonas bilis</name>
    <dbReference type="NCBI Taxonomy" id="3028070"/>
    <lineage>
        <taxon>Bacteria</taxon>
        <taxon>Bacillati</taxon>
        <taxon>Bacillota</taxon>
        <taxon>Clostridia</taxon>
        <taxon>Lachnospirales</taxon>
        <taxon>Lachnospiraceae</taxon>
        <taxon>Claveliimonas</taxon>
    </lineage>
</organism>
<evidence type="ECO:0000256" key="2">
    <source>
        <dbReference type="PROSITE-ProRule" id="PRU00335"/>
    </source>
</evidence>
<name>A0ABN6YTS0_9FIRM</name>